<protein>
    <submittedName>
        <fullName evidence="1">Cof-type HAD-IIB family hydrolase</fullName>
    </submittedName>
</protein>
<dbReference type="InterPro" id="IPR000150">
    <property type="entry name" value="Cof"/>
</dbReference>
<organism evidence="1 2">
    <name type="scientific">Alicyclobacillus fastidiosus</name>
    <dbReference type="NCBI Taxonomy" id="392011"/>
    <lineage>
        <taxon>Bacteria</taxon>
        <taxon>Bacillati</taxon>
        <taxon>Bacillota</taxon>
        <taxon>Bacilli</taxon>
        <taxon>Bacillales</taxon>
        <taxon>Alicyclobacillaceae</taxon>
        <taxon>Alicyclobacillus</taxon>
    </lineage>
</organism>
<dbReference type="NCBIfam" id="TIGR01484">
    <property type="entry name" value="HAD-SF-IIB"/>
    <property type="match status" value="1"/>
</dbReference>
<dbReference type="Pfam" id="PF08282">
    <property type="entry name" value="Hydrolase_3"/>
    <property type="match status" value="1"/>
</dbReference>
<dbReference type="Proteomes" id="UP001579974">
    <property type="component" value="Unassembled WGS sequence"/>
</dbReference>
<dbReference type="SUPFAM" id="SSF56784">
    <property type="entry name" value="HAD-like"/>
    <property type="match status" value="1"/>
</dbReference>
<dbReference type="GO" id="GO:0016787">
    <property type="term" value="F:hydrolase activity"/>
    <property type="evidence" value="ECO:0007669"/>
    <property type="project" value="UniProtKB-KW"/>
</dbReference>
<proteinExistence type="predicted"/>
<dbReference type="Gene3D" id="3.30.1240.10">
    <property type="match status" value="1"/>
</dbReference>
<dbReference type="PROSITE" id="PS01229">
    <property type="entry name" value="COF_2"/>
    <property type="match status" value="1"/>
</dbReference>
<evidence type="ECO:0000313" key="2">
    <source>
        <dbReference type="Proteomes" id="UP001579974"/>
    </source>
</evidence>
<dbReference type="SFLD" id="SFLDS00003">
    <property type="entry name" value="Haloacid_Dehalogenase"/>
    <property type="match status" value="1"/>
</dbReference>
<sequence>MTYKAVFFDIDGTLINEHKEIPDDTRDAVARLQASGIDVFIATGRAPSQFKFVADEFGIDSFVTCNGGYAEYQGRRVFGKPIAREVLERLSRLADDRGHALVYATDDACYTTQDDHPYVKESFDYLKIVKKPEYRPNAWQDVDVYQVYLYCEQPHEEPYTVEFPQLKFIRAHQLYLDLFPSDVSKAGGIEAMLRHLNVAPEEVVAFGDGLNDVQMLSYVGMGIAMGNARDEVKSYAAFTTKDVNHGGIAFGLQKIGLL</sequence>
<accession>A0ABV5AJU0</accession>
<dbReference type="SFLD" id="SFLDG01144">
    <property type="entry name" value="C2.B.4:_PGP_Like"/>
    <property type="match status" value="1"/>
</dbReference>
<comment type="caution">
    <text evidence="1">The sequence shown here is derived from an EMBL/GenBank/DDBJ whole genome shotgun (WGS) entry which is preliminary data.</text>
</comment>
<dbReference type="NCBIfam" id="TIGR00099">
    <property type="entry name" value="Cof-subfamily"/>
    <property type="match status" value="1"/>
</dbReference>
<name>A0ABV5AJU0_9BACL</name>
<dbReference type="RefSeq" id="WP_275473012.1">
    <property type="nucleotide sequence ID" value="NZ_CP162940.1"/>
</dbReference>
<dbReference type="PANTHER" id="PTHR10000">
    <property type="entry name" value="PHOSPHOSERINE PHOSPHATASE"/>
    <property type="match status" value="1"/>
</dbReference>
<dbReference type="InterPro" id="IPR023214">
    <property type="entry name" value="HAD_sf"/>
</dbReference>
<dbReference type="EMBL" id="JBDXSU010000023">
    <property type="protein sequence ID" value="MFB5192501.1"/>
    <property type="molecule type" value="Genomic_DNA"/>
</dbReference>
<dbReference type="PANTHER" id="PTHR10000:SF25">
    <property type="entry name" value="PHOSPHATASE YKRA-RELATED"/>
    <property type="match status" value="1"/>
</dbReference>
<keyword evidence="1" id="KW-0378">Hydrolase</keyword>
<gene>
    <name evidence="1" type="ORF">KKP3000_001705</name>
</gene>
<reference evidence="1 2" key="1">
    <citation type="journal article" date="2024" name="Int. J. Mol. Sci.">
        <title>Exploration of Alicyclobacillus spp. Genome in Search of Antibiotic Resistance.</title>
        <authorList>
            <person name="Bucka-Kolendo J."/>
            <person name="Kiousi D.E."/>
            <person name="Dekowska A."/>
            <person name="Mikolajczuk-Szczyrba A."/>
            <person name="Karadedos D.M."/>
            <person name="Michael P."/>
            <person name="Galanis A."/>
            <person name="Sokolowska B."/>
        </authorList>
    </citation>
    <scope>NUCLEOTIDE SEQUENCE [LARGE SCALE GENOMIC DNA]</scope>
    <source>
        <strain evidence="1 2">KKP 3000</strain>
    </source>
</reference>
<evidence type="ECO:0000313" key="1">
    <source>
        <dbReference type="EMBL" id="MFB5192501.1"/>
    </source>
</evidence>
<dbReference type="InterPro" id="IPR006379">
    <property type="entry name" value="HAD-SF_hydro_IIB"/>
</dbReference>
<dbReference type="Gene3D" id="3.40.50.1000">
    <property type="entry name" value="HAD superfamily/HAD-like"/>
    <property type="match status" value="1"/>
</dbReference>
<dbReference type="SFLD" id="SFLDG01140">
    <property type="entry name" value="C2.B:_Phosphomannomutase_and_P"/>
    <property type="match status" value="1"/>
</dbReference>
<keyword evidence="2" id="KW-1185">Reference proteome</keyword>
<dbReference type="InterPro" id="IPR036412">
    <property type="entry name" value="HAD-like_sf"/>
</dbReference>